<dbReference type="InterPro" id="IPR025589">
    <property type="entry name" value="Toprim_C_rpt"/>
</dbReference>
<dbReference type="GO" id="GO:0003677">
    <property type="term" value="F:DNA binding"/>
    <property type="evidence" value="ECO:0007669"/>
    <property type="project" value="UniProtKB-KW"/>
</dbReference>
<dbReference type="Gene3D" id="2.70.20.10">
    <property type="entry name" value="Topoisomerase I, domain 3"/>
    <property type="match status" value="1"/>
</dbReference>
<feature type="site" description="Interaction with DNA" evidence="8">
    <location>
        <position position="167"/>
    </location>
</feature>
<dbReference type="GO" id="GO:0003917">
    <property type="term" value="F:DNA topoisomerase type I (single strand cut, ATP-independent) activity"/>
    <property type="evidence" value="ECO:0007669"/>
    <property type="project" value="UniProtKB-UniRule"/>
</dbReference>
<feature type="site" description="Interaction with DNA" evidence="8">
    <location>
        <position position="152"/>
    </location>
</feature>
<evidence type="ECO:0000256" key="4">
    <source>
        <dbReference type="ARBA" id="ARBA00022842"/>
    </source>
</evidence>
<evidence type="ECO:0000256" key="8">
    <source>
        <dbReference type="HAMAP-Rule" id="MF_00952"/>
    </source>
</evidence>
<dbReference type="Pfam" id="PF01131">
    <property type="entry name" value="Topoisom_bac"/>
    <property type="match status" value="1"/>
</dbReference>
<comment type="similarity">
    <text evidence="2 8">Belongs to the type IA topoisomerase family.</text>
</comment>
<feature type="compositionally biased region" description="Basic and acidic residues" evidence="9">
    <location>
        <begin position="355"/>
        <end position="370"/>
    </location>
</feature>
<evidence type="ECO:0000256" key="9">
    <source>
        <dbReference type="SAM" id="MobiDB-lite"/>
    </source>
</evidence>
<evidence type="ECO:0000313" key="13">
    <source>
        <dbReference type="Proteomes" id="UP000178449"/>
    </source>
</evidence>
<dbReference type="PANTHER" id="PTHR42785:SF1">
    <property type="entry name" value="DNA TOPOISOMERASE"/>
    <property type="match status" value="1"/>
</dbReference>
<feature type="active site" description="O-(5'-phospho-DNA)-tyrosine intermediate" evidence="8">
    <location>
        <position position="320"/>
    </location>
</feature>
<dbReference type="InterPro" id="IPR003601">
    <property type="entry name" value="Topo_IA_2"/>
</dbReference>
<dbReference type="Proteomes" id="UP000178449">
    <property type="component" value="Unassembled WGS sequence"/>
</dbReference>
<dbReference type="SMART" id="SM00493">
    <property type="entry name" value="TOPRIM"/>
    <property type="match status" value="1"/>
</dbReference>
<feature type="site" description="Interaction with DNA" evidence="8">
    <location>
        <position position="515"/>
    </location>
</feature>
<protein>
    <recommendedName>
        <fullName evidence="8">DNA topoisomerase 1</fullName>
        <ecNumber evidence="8">5.6.2.1</ecNumber>
    </recommendedName>
    <alternativeName>
        <fullName evidence="8">DNA topoisomerase I</fullName>
    </alternativeName>
</protein>
<keyword evidence="3" id="KW-0479">Metal-binding</keyword>
<proteinExistence type="inferred from homology"/>
<evidence type="ECO:0000256" key="3">
    <source>
        <dbReference type="ARBA" id="ARBA00022723"/>
    </source>
</evidence>
<dbReference type="InterPro" id="IPR013826">
    <property type="entry name" value="Topo_IA_cen_sub3"/>
</dbReference>
<dbReference type="InterPro" id="IPR013497">
    <property type="entry name" value="Topo_IA_cen"/>
</dbReference>
<dbReference type="CDD" id="cd03363">
    <property type="entry name" value="TOPRIM_TopoIA_TopoI"/>
    <property type="match status" value="1"/>
</dbReference>
<dbReference type="Gene3D" id="1.10.290.10">
    <property type="entry name" value="Topoisomerase I, domain 4"/>
    <property type="match status" value="1"/>
</dbReference>
<feature type="domain" description="Topo IA-type catalytic" evidence="11">
    <location>
        <begin position="141"/>
        <end position="583"/>
    </location>
</feature>
<reference evidence="12 13" key="1">
    <citation type="journal article" date="2016" name="Nat. Commun.">
        <title>Thousands of microbial genomes shed light on interconnected biogeochemical processes in an aquifer system.</title>
        <authorList>
            <person name="Anantharaman K."/>
            <person name="Brown C.T."/>
            <person name="Hug L.A."/>
            <person name="Sharon I."/>
            <person name="Castelle C.J."/>
            <person name="Probst A.J."/>
            <person name="Thomas B.C."/>
            <person name="Singh A."/>
            <person name="Wilkins M.J."/>
            <person name="Karaoz U."/>
            <person name="Brodie E.L."/>
            <person name="Williams K.H."/>
            <person name="Hubbard S.S."/>
            <person name="Banfield J.F."/>
        </authorList>
    </citation>
    <scope>NUCLEOTIDE SEQUENCE [LARGE SCALE GENOMIC DNA]</scope>
</reference>
<dbReference type="Pfam" id="PF13368">
    <property type="entry name" value="Toprim_C_rpt"/>
    <property type="match status" value="3"/>
</dbReference>
<comment type="subunit">
    <text evidence="8">Monomer.</text>
</comment>
<dbReference type="Pfam" id="PF01751">
    <property type="entry name" value="Toprim"/>
    <property type="match status" value="1"/>
</dbReference>
<dbReference type="PROSITE" id="PS52039">
    <property type="entry name" value="TOPO_IA_2"/>
    <property type="match status" value="1"/>
</dbReference>
<dbReference type="SUPFAM" id="SSF56712">
    <property type="entry name" value="Prokaryotic type I DNA topoisomerase"/>
    <property type="match status" value="1"/>
</dbReference>
<evidence type="ECO:0000259" key="10">
    <source>
        <dbReference type="PROSITE" id="PS50880"/>
    </source>
</evidence>
<dbReference type="PROSITE" id="PS50880">
    <property type="entry name" value="TOPRIM"/>
    <property type="match status" value="1"/>
</dbReference>
<dbReference type="InterPro" id="IPR005733">
    <property type="entry name" value="TopoI_bac-type"/>
</dbReference>
<feature type="site" description="Interaction with DNA" evidence="8">
    <location>
        <position position="151"/>
    </location>
</feature>
<dbReference type="Gene3D" id="1.10.460.10">
    <property type="entry name" value="Topoisomerase I, domain 2"/>
    <property type="match status" value="1"/>
</dbReference>
<dbReference type="PRINTS" id="PR00417">
    <property type="entry name" value="PRTPISMRASEI"/>
</dbReference>
<sequence>MSFVVIVESPTKAKTIKDFLPKGYEVVASMGHIRDLPQSAAEIPEKYKKEKWSQLGVNVEKDFEPLYVVPKDKKKMLKDIKALVDKADELLLATDEDREGESISWHLLEELKPKIPVKRMVFHEITKEAIQDALNHCREVDLNLVRAQETRRILDRLVGYTLSPLLWKKVAAGLSAGRVQSVAIRLLVLKERERRAFRKAGYWDLVAELNKKSVSFEAKLYSLKGERIAQGADFDENTGKLKEGTKRLLLDEKSARGLENELSGQPMKVLAVEEKPATSKPSPPFITSTLQQEAARKLRLSPRKAMQVAQALYERGFITYMRTDSVNLSEQAIKAARKCVESLYGKDFLPKEPREYKTKSKGAQEAHEAIRPAGSTFEPPNKTGLKGVELALYELIWKRTVASQMKDAQQLHLSAQFEVGHAQFRASGKRILFPGFFRAYVEGSDDPSQALEDREILLPEMKAGDLIDQKNLEAKSHETKPPARYSEASLVKKLETEGIGRPSTYATVIDTIQSRGYVEIVSHTLVPTFTAFAVVELLEQHFPDLVNPGFTAQMELNLDEIALGEKKWLPYMQEFYLGPEGLEQKATLKTEQIAPGEFRSLQFDDLTAKVCIGRFGPYLESKEGDEVKTASIPKEMTPADLNQEQVDLILMQQNKGQEELGIHPEFHEPVFLFNGAYGPYVQLGEAIPDGPKPKRVTLPKGLREDQVDMKAACALLSLPRHLGDHPESGAPIKAGISRFGSYVVLEEKGGTKDFRTLPKELSVLDVDLEKALELFAEEKRKGRKKSEPLRDLGPHPTDQTQVAIFNGPYGAYVKHGLLNASLPKDEPYETLSMERALELLEAKSKVQGTKKGRRRR</sequence>
<evidence type="ECO:0000259" key="11">
    <source>
        <dbReference type="PROSITE" id="PS52039"/>
    </source>
</evidence>
<dbReference type="Gene3D" id="3.40.50.140">
    <property type="match status" value="1"/>
</dbReference>
<feature type="compositionally biased region" description="Basic and acidic residues" evidence="9">
    <location>
        <begin position="779"/>
        <end position="793"/>
    </location>
</feature>
<name>A0A1F6GDP9_9PROT</name>
<keyword evidence="5 8" id="KW-0799">Topoisomerase</keyword>
<feature type="region of interest" description="Disordered" evidence="9">
    <location>
        <begin position="779"/>
        <end position="798"/>
    </location>
</feature>
<dbReference type="InterPro" id="IPR006171">
    <property type="entry name" value="TOPRIM_dom"/>
</dbReference>
<dbReference type="CDD" id="cd00186">
    <property type="entry name" value="TOP1Ac"/>
    <property type="match status" value="1"/>
</dbReference>
<feature type="region of interest" description="Interaction with DNA" evidence="8">
    <location>
        <begin position="175"/>
        <end position="180"/>
    </location>
</feature>
<accession>A0A1F6GDP9</accession>
<dbReference type="GO" id="GO:0006265">
    <property type="term" value="P:DNA topological change"/>
    <property type="evidence" value="ECO:0007669"/>
    <property type="project" value="UniProtKB-UniRule"/>
</dbReference>
<dbReference type="InterPro" id="IPR013824">
    <property type="entry name" value="Topo_IA_cen_sub1"/>
</dbReference>
<gene>
    <name evidence="8" type="primary">topA</name>
    <name evidence="12" type="ORF">A2527_04430</name>
</gene>
<feature type="site" description="Interaction with DNA" evidence="8">
    <location>
        <position position="155"/>
    </location>
</feature>
<keyword evidence="4" id="KW-0460">Magnesium</keyword>
<dbReference type="InterPro" id="IPR028612">
    <property type="entry name" value="Topoisom_1_IA"/>
</dbReference>
<dbReference type="GO" id="GO:0046872">
    <property type="term" value="F:metal ion binding"/>
    <property type="evidence" value="ECO:0007669"/>
    <property type="project" value="UniProtKB-KW"/>
</dbReference>
<evidence type="ECO:0000256" key="2">
    <source>
        <dbReference type="ARBA" id="ARBA00009446"/>
    </source>
</evidence>
<evidence type="ECO:0000256" key="5">
    <source>
        <dbReference type="ARBA" id="ARBA00023029"/>
    </source>
</evidence>
<dbReference type="EC" id="5.6.2.1" evidence="8"/>
<feature type="region of interest" description="Disordered" evidence="9">
    <location>
        <begin position="355"/>
        <end position="381"/>
    </location>
</feature>
<evidence type="ECO:0000313" key="12">
    <source>
        <dbReference type="EMBL" id="OGG96231.1"/>
    </source>
</evidence>
<feature type="domain" description="Toprim" evidence="10">
    <location>
        <begin position="2"/>
        <end position="126"/>
    </location>
</feature>
<dbReference type="PROSITE" id="PS00396">
    <property type="entry name" value="TOPO_IA_1"/>
    <property type="match status" value="1"/>
</dbReference>
<dbReference type="STRING" id="1817772.A2527_04430"/>
<dbReference type="InterPro" id="IPR000380">
    <property type="entry name" value="Topo_IA"/>
</dbReference>
<keyword evidence="6 8" id="KW-0238">DNA-binding</keyword>
<dbReference type="SMART" id="SM00437">
    <property type="entry name" value="TOP1Ac"/>
    <property type="match status" value="1"/>
</dbReference>
<comment type="catalytic activity">
    <reaction evidence="1 8">
        <text>ATP-independent breakage of single-stranded DNA, followed by passage and rejoining.</text>
        <dbReference type="EC" id="5.6.2.1"/>
    </reaction>
</comment>
<evidence type="ECO:0000256" key="1">
    <source>
        <dbReference type="ARBA" id="ARBA00000213"/>
    </source>
</evidence>
<comment type="function">
    <text evidence="8">Releases the supercoiling and torsional tension of DNA, which is introduced during the DNA replication and transcription, by transiently cleaving and rejoining one strand of the DNA duplex. Introduces a single-strand break via transesterification at a target site in duplex DNA. The scissile phosphodiester is attacked by the catalytic tyrosine of the enzyme, resulting in the formation of a DNA-(5'-phosphotyrosyl)-enzyme intermediate and the expulsion of a 3'-OH DNA strand. The free DNA strand then undergoes passage around the unbroken strand, thus removing DNA supercoils. Finally, in the religation step, the DNA 3'-OH attacks the covalent intermediate to expel the active-site tyrosine and restore the DNA phosphodiester backbone.</text>
</comment>
<dbReference type="SMART" id="SM00436">
    <property type="entry name" value="TOP1Bc"/>
    <property type="match status" value="1"/>
</dbReference>
<dbReference type="NCBIfam" id="TIGR01051">
    <property type="entry name" value="topA_bact"/>
    <property type="match status" value="1"/>
</dbReference>
<evidence type="ECO:0000256" key="6">
    <source>
        <dbReference type="ARBA" id="ARBA00023125"/>
    </source>
</evidence>
<feature type="site" description="Interaction with DNA" evidence="8">
    <location>
        <position position="32"/>
    </location>
</feature>
<keyword evidence="7 8" id="KW-0413">Isomerase</keyword>
<dbReference type="AlphaFoldDB" id="A0A1F6GDP9"/>
<dbReference type="InterPro" id="IPR023406">
    <property type="entry name" value="Topo_IA_AS"/>
</dbReference>
<feature type="site" description="Interaction with DNA" evidence="8">
    <location>
        <position position="160"/>
    </location>
</feature>
<dbReference type="InterPro" id="IPR013825">
    <property type="entry name" value="Topo_IA_cen_sub2"/>
</dbReference>
<dbReference type="InterPro" id="IPR003602">
    <property type="entry name" value="Topo_IA_DNA-bd_dom"/>
</dbReference>
<evidence type="ECO:0000256" key="7">
    <source>
        <dbReference type="ARBA" id="ARBA00023235"/>
    </source>
</evidence>
<comment type="caution">
    <text evidence="12">The sequence shown here is derived from an EMBL/GenBank/DDBJ whole genome shotgun (WGS) entry which is preliminary data.</text>
</comment>
<dbReference type="HAMAP" id="MF_00952">
    <property type="entry name" value="Topoisom_1_prok"/>
    <property type="match status" value="1"/>
</dbReference>
<feature type="site" description="Interaction with DNA" evidence="8">
    <location>
        <position position="322"/>
    </location>
</feature>
<dbReference type="InterPro" id="IPR023405">
    <property type="entry name" value="Topo_IA_core_domain"/>
</dbReference>
<dbReference type="PANTHER" id="PTHR42785">
    <property type="entry name" value="DNA TOPOISOMERASE, TYPE IA, CORE"/>
    <property type="match status" value="1"/>
</dbReference>
<dbReference type="InterPro" id="IPR034149">
    <property type="entry name" value="TOPRIM_TopoI"/>
</dbReference>
<organism evidence="12 13">
    <name type="scientific">Candidatus Lambdaproteobacteria bacterium RIFOXYD2_FULL_50_16</name>
    <dbReference type="NCBI Taxonomy" id="1817772"/>
    <lineage>
        <taxon>Bacteria</taxon>
        <taxon>Pseudomonadati</taxon>
        <taxon>Pseudomonadota</taxon>
        <taxon>Candidatus Lambdaproteobacteria</taxon>
    </lineage>
</organism>
<dbReference type="EMBL" id="MFNE01000017">
    <property type="protein sequence ID" value="OGG96231.1"/>
    <property type="molecule type" value="Genomic_DNA"/>
</dbReference>